<dbReference type="PRINTS" id="PR00633">
    <property type="entry name" value="RCCNDNSATION"/>
</dbReference>
<dbReference type="EMBL" id="JBICBT010000065">
    <property type="protein sequence ID" value="KAL3124655.1"/>
    <property type="molecule type" value="Genomic_DNA"/>
</dbReference>
<gene>
    <name evidence="4" type="ORF">niasHT_009242</name>
</gene>
<dbReference type="Pfam" id="PF00149">
    <property type="entry name" value="Metallophos"/>
    <property type="match status" value="1"/>
</dbReference>
<reference evidence="4 5" key="1">
    <citation type="submission" date="2024-10" db="EMBL/GenBank/DDBJ databases">
        <authorList>
            <person name="Kim D."/>
        </authorList>
    </citation>
    <scope>NUCLEOTIDE SEQUENCE [LARGE SCALE GENOMIC DNA]</scope>
    <source>
        <strain evidence="4">BH-2024</strain>
    </source>
</reference>
<name>A0ABD2MAV9_9BILA</name>
<feature type="domain" description="Lariat debranching enzyme C-terminal" evidence="3">
    <location>
        <begin position="659"/>
        <end position="798"/>
    </location>
</feature>
<dbReference type="InterPro" id="IPR007708">
    <property type="entry name" value="DBR1_C"/>
</dbReference>
<organism evidence="4 5">
    <name type="scientific">Heterodera trifolii</name>
    <dbReference type="NCBI Taxonomy" id="157864"/>
    <lineage>
        <taxon>Eukaryota</taxon>
        <taxon>Metazoa</taxon>
        <taxon>Ecdysozoa</taxon>
        <taxon>Nematoda</taxon>
        <taxon>Chromadorea</taxon>
        <taxon>Rhabditida</taxon>
        <taxon>Tylenchina</taxon>
        <taxon>Tylenchomorpha</taxon>
        <taxon>Tylenchoidea</taxon>
        <taxon>Heteroderidae</taxon>
        <taxon>Heteroderinae</taxon>
        <taxon>Heterodera</taxon>
    </lineage>
</organism>
<dbReference type="PANTHER" id="PTHR12849">
    <property type="entry name" value="RNA LARIAT DEBRANCHING ENZYME"/>
    <property type="match status" value="1"/>
</dbReference>
<dbReference type="SUPFAM" id="SSF56300">
    <property type="entry name" value="Metallo-dependent phosphatases"/>
    <property type="match status" value="1"/>
</dbReference>
<feature type="repeat" description="RCC1" evidence="1">
    <location>
        <begin position="238"/>
        <end position="294"/>
    </location>
</feature>
<dbReference type="InterPro" id="IPR029052">
    <property type="entry name" value="Metallo-depent_PP-like"/>
</dbReference>
<feature type="repeat" description="RCC1" evidence="1">
    <location>
        <begin position="295"/>
        <end position="347"/>
    </location>
</feature>
<evidence type="ECO:0000256" key="1">
    <source>
        <dbReference type="PROSITE-ProRule" id="PRU00235"/>
    </source>
</evidence>
<accession>A0ABD2MAV9</accession>
<evidence type="ECO:0000313" key="4">
    <source>
        <dbReference type="EMBL" id="KAL3124655.1"/>
    </source>
</evidence>
<evidence type="ECO:0000259" key="3">
    <source>
        <dbReference type="SMART" id="SM01124"/>
    </source>
</evidence>
<dbReference type="SUPFAM" id="SSF50985">
    <property type="entry name" value="RCC1/BLIP-II"/>
    <property type="match status" value="1"/>
</dbReference>
<protein>
    <recommendedName>
        <fullName evidence="3">Lariat debranching enzyme C-terminal domain-containing protein</fullName>
    </recommendedName>
</protein>
<keyword evidence="5" id="KW-1185">Reference proteome</keyword>
<evidence type="ECO:0000256" key="2">
    <source>
        <dbReference type="SAM" id="MobiDB-lite"/>
    </source>
</evidence>
<dbReference type="Gene3D" id="2.130.10.30">
    <property type="entry name" value="Regulator of chromosome condensation 1/beta-lactamase-inhibitor protein II"/>
    <property type="match status" value="1"/>
</dbReference>
<dbReference type="PROSITE" id="PS50012">
    <property type="entry name" value="RCC1_3"/>
    <property type="match status" value="2"/>
</dbReference>
<dbReference type="Pfam" id="PF05011">
    <property type="entry name" value="DBR1"/>
    <property type="match status" value="1"/>
</dbReference>
<dbReference type="InterPro" id="IPR004843">
    <property type="entry name" value="Calcineurin-like_PHP"/>
</dbReference>
<sequence length="863" mass="96649">MNDSPNFTLSFFKAKRSSNRQILKKYPIFLSTSFLAKSGMDEKGSVGPSKIAVKCAICVPVWFGFVRVEADGESVQIEDNLSLKTTQFKLPKNGDDKRVVVAANECFVFFLSPPFGREWLPVEVQLVRSEFPPPSVECSSVALSHQFDHWDALRGRKGIDKFEHFSAASSTKSNRFLVCTAFGAFLATNFENCAVLERICDSRLEKNSKEVKRFELPFRIGKISAGRDHLIILDSLNGEIWSLGTGTRGELGTGRVEADNWAEGPRRISSFSEADIRCVDIESGAWHSLALTAEGDVYGWGWNGHGQIGHPSTEFSIQPTPFPFDLDDGRATMIRCAGNNSFLLLSDGSELEFGEICTEKPIDKQMAEKMPENGAKNGTEKDEKEGQSQEKDGKEKRQSPSAKRQRHQRTLKVAVVGCSHGQLETIYERMAQMESQQNAKFDLLICCGDFQSIRNHGDLHHFHAPFHHRKLGTFYKYYSGEKVAPLLTLFVGGNHESSGFMAELPNGGWVAPNIFYMGYASVGRDIPSDNDLAISTEVSNSRCLSGLALTPPFPFGHFERPPFRERGSVVSAYHVRSVDIFRLRHLKDGPPLDIFFSHDWPAGITDFGDWETLLRIKPHFTEDVRNNRLGNPATMDLLHQLKPAHWFAAHLHVHFTAVVPHSSASPTASVTRFLALDKPNENPRRRFIQFLHIPIAEDAPLDLCYDPQWLAILRATDQLTEFTDKSVFMPSAVSPPTTADIDSLLHSFGADLRIPSNFQHTAPPEREPWNCKGRPPSLYYRNPQTQQFCERLGIRDLNLMFAQASADCLGIPHFLCVTQPLESVQNPTETTKVVPNPDEIDLGVDEFDGEDFMVDIPSKEEAK</sequence>
<dbReference type="InterPro" id="IPR009091">
    <property type="entry name" value="RCC1/BLIP-II"/>
</dbReference>
<comment type="caution">
    <text evidence="4">The sequence shown here is derived from an EMBL/GenBank/DDBJ whole genome shotgun (WGS) entry which is preliminary data.</text>
</comment>
<dbReference type="Pfam" id="PF13540">
    <property type="entry name" value="RCC1_2"/>
    <property type="match status" value="1"/>
</dbReference>
<dbReference type="AlphaFoldDB" id="A0ABD2MAV9"/>
<proteinExistence type="predicted"/>
<dbReference type="Proteomes" id="UP001620626">
    <property type="component" value="Unassembled WGS sequence"/>
</dbReference>
<evidence type="ECO:0000313" key="5">
    <source>
        <dbReference type="Proteomes" id="UP001620626"/>
    </source>
</evidence>
<dbReference type="InterPro" id="IPR000408">
    <property type="entry name" value="Reg_chr_condens"/>
</dbReference>
<feature type="region of interest" description="Disordered" evidence="2">
    <location>
        <begin position="372"/>
        <end position="410"/>
    </location>
</feature>
<dbReference type="SMART" id="SM01124">
    <property type="entry name" value="DBR1"/>
    <property type="match status" value="1"/>
</dbReference>
<feature type="compositionally biased region" description="Basic and acidic residues" evidence="2">
    <location>
        <begin position="378"/>
        <end position="398"/>
    </location>
</feature>
<dbReference type="PANTHER" id="PTHR12849:SF0">
    <property type="entry name" value="LARIAT DEBRANCHING ENZYME"/>
    <property type="match status" value="1"/>
</dbReference>